<dbReference type="CDD" id="cd00616">
    <property type="entry name" value="AHBA_syn"/>
    <property type="match status" value="1"/>
</dbReference>
<dbReference type="Gene3D" id="3.90.1150.10">
    <property type="entry name" value="Aspartate Aminotransferase, domain 1"/>
    <property type="match status" value="1"/>
</dbReference>
<dbReference type="EMBL" id="JACYGY010000002">
    <property type="protein sequence ID" value="MBE9465655.1"/>
    <property type="molecule type" value="Genomic_DNA"/>
</dbReference>
<dbReference type="PIRSF" id="PIRSF000390">
    <property type="entry name" value="PLP_StrS"/>
    <property type="match status" value="1"/>
</dbReference>
<proteinExistence type="inferred from homology"/>
<dbReference type="Proteomes" id="UP000634134">
    <property type="component" value="Unassembled WGS sequence"/>
</dbReference>
<dbReference type="GO" id="GO:0008483">
    <property type="term" value="F:transaminase activity"/>
    <property type="evidence" value="ECO:0007669"/>
    <property type="project" value="UniProtKB-KW"/>
</dbReference>
<dbReference type="InterPro" id="IPR015422">
    <property type="entry name" value="PyrdxlP-dep_Trfase_small"/>
</dbReference>
<dbReference type="PANTHER" id="PTHR30244:SF34">
    <property type="entry name" value="DTDP-4-AMINO-4,6-DIDEOXYGALACTOSE TRANSAMINASE"/>
    <property type="match status" value="1"/>
</dbReference>
<gene>
    <name evidence="3" type="ORF">IEE83_27585</name>
</gene>
<organism evidence="3 4">
    <name type="scientific">Dyadobacter subterraneus</name>
    <dbReference type="NCBI Taxonomy" id="2773304"/>
    <lineage>
        <taxon>Bacteria</taxon>
        <taxon>Pseudomonadati</taxon>
        <taxon>Bacteroidota</taxon>
        <taxon>Cytophagia</taxon>
        <taxon>Cytophagales</taxon>
        <taxon>Spirosomataceae</taxon>
        <taxon>Dyadobacter</taxon>
    </lineage>
</organism>
<evidence type="ECO:0000256" key="2">
    <source>
        <dbReference type="RuleBase" id="RU004508"/>
    </source>
</evidence>
<dbReference type="InterPro" id="IPR015421">
    <property type="entry name" value="PyrdxlP-dep_Trfase_major"/>
</dbReference>
<accession>A0ABR9WJN9</accession>
<comment type="similarity">
    <text evidence="1 2">Belongs to the DegT/DnrJ/EryC1 family.</text>
</comment>
<keyword evidence="4" id="KW-1185">Reference proteome</keyword>
<evidence type="ECO:0000313" key="4">
    <source>
        <dbReference type="Proteomes" id="UP000634134"/>
    </source>
</evidence>
<dbReference type="PANTHER" id="PTHR30244">
    <property type="entry name" value="TRANSAMINASE"/>
    <property type="match status" value="1"/>
</dbReference>
<dbReference type="Pfam" id="PF01041">
    <property type="entry name" value="DegT_DnrJ_EryC1"/>
    <property type="match status" value="1"/>
</dbReference>
<evidence type="ECO:0000256" key="1">
    <source>
        <dbReference type="ARBA" id="ARBA00037999"/>
    </source>
</evidence>
<dbReference type="InterPro" id="IPR015424">
    <property type="entry name" value="PyrdxlP-dep_Trfase"/>
</dbReference>
<protein>
    <submittedName>
        <fullName evidence="3">Aminotransferase class I/II-fold pyridoxal phosphate-dependent enzyme</fullName>
    </submittedName>
</protein>
<name>A0ABR9WJN9_9BACT</name>
<keyword evidence="3" id="KW-0808">Transferase</keyword>
<evidence type="ECO:0000313" key="3">
    <source>
        <dbReference type="EMBL" id="MBE9465655.1"/>
    </source>
</evidence>
<keyword evidence="3" id="KW-0032">Aminotransferase</keyword>
<dbReference type="RefSeq" id="WP_194123958.1">
    <property type="nucleotide sequence ID" value="NZ_JACYGY010000002.1"/>
</dbReference>
<dbReference type="InterPro" id="IPR000653">
    <property type="entry name" value="DegT/StrS_aminotransferase"/>
</dbReference>
<dbReference type="SUPFAM" id="SSF53383">
    <property type="entry name" value="PLP-dependent transferases"/>
    <property type="match status" value="1"/>
</dbReference>
<dbReference type="Gene3D" id="3.40.640.10">
    <property type="entry name" value="Type I PLP-dependent aspartate aminotransferase-like (Major domain)"/>
    <property type="match status" value="1"/>
</dbReference>
<sequence length="384" mass="42407">MKKIWLSPPHMSGQEIKYIQEAFDSNWIAPLGPNVDAFEQELARYVGINEAVALSSGTAALHLALIMAGVGPGDIVICPTFTFAASANPIVYLKATPVFIDSENLTWNICPNILEETIKYYVKKGKKPKAIIGVHIYGMPVQLNEILFLCEKYEIPLVEDAAEALRSSYHGKKLGSFGKMSIISFNGNKIITTSGGGALLSDDPVIIKKAKFLASQAKDDAPHYQHSEIGYNYRLSNICAGIGRAQLDVIDERVKSRRANFEFYKKELGKFPGISFQNEPPGFISNRWLTCILLDSKISKEINADKIRLYLKTKNIESRPLWKPLHLQPVFKDAPYFGGNLAGDLFEKGLCLPSGSALSDVDLLFISKNIGDVFHIALKSLPIG</sequence>
<keyword evidence="2" id="KW-0663">Pyridoxal phosphate</keyword>
<reference evidence="4" key="1">
    <citation type="submission" date="2023-07" db="EMBL/GenBank/DDBJ databases">
        <title>Dyadobacter sp. nov 'subterranea' isolated from contaminted grondwater.</title>
        <authorList>
            <person name="Szabo I."/>
            <person name="Al-Omari J."/>
            <person name="Szerdahelyi S.G."/>
            <person name="Rado J."/>
        </authorList>
    </citation>
    <scope>NUCLEOTIDE SEQUENCE [LARGE SCALE GENOMIC DNA]</scope>
    <source>
        <strain evidence="4">UP-52</strain>
    </source>
</reference>
<comment type="caution">
    <text evidence="3">The sequence shown here is derived from an EMBL/GenBank/DDBJ whole genome shotgun (WGS) entry which is preliminary data.</text>
</comment>